<dbReference type="AlphaFoldDB" id="A0A0S3TVV6"/>
<evidence type="ECO:0000313" key="2">
    <source>
        <dbReference type="EMBL" id="BAU09300.1"/>
    </source>
</evidence>
<reference evidence="2" key="1">
    <citation type="submission" date="2015-03" db="EMBL/GenBank/DDBJ databases">
        <title>Novel nitrous acid biosynthetic pathway confers a diazo group on the secondary metabolite.</title>
        <authorList>
            <person name="Katsuyama Y."/>
        </authorList>
    </citation>
    <scope>NUCLEOTIDE SEQUENCE</scope>
    <source>
        <strain evidence="2">NBRC 12760</strain>
    </source>
</reference>
<protein>
    <submittedName>
        <fullName evidence="2">Uncharacterized protein</fullName>
    </submittedName>
</protein>
<organism evidence="2">
    <name type="scientific">Streptomyces cremeus</name>
    <dbReference type="NCBI Taxonomy" id="66881"/>
    <lineage>
        <taxon>Bacteria</taxon>
        <taxon>Bacillati</taxon>
        <taxon>Actinomycetota</taxon>
        <taxon>Actinomycetes</taxon>
        <taxon>Kitasatosporales</taxon>
        <taxon>Streptomycetaceae</taxon>
        <taxon>Streptomyces</taxon>
    </lineage>
</organism>
<evidence type="ECO:0000256" key="1">
    <source>
        <dbReference type="SAM" id="MobiDB-lite"/>
    </source>
</evidence>
<sequence length="171" mass="18090">MNRAAGPVDRTRDTPIGSAAPTGRAPAPHREECSVPMSLVPLHRRIRLERSGLALRFALIIGDRRLADAHQVSCEHDTVTVAFPEVRVTVTLTGSATEWGVLVALRLRTSPGALPGPAPYAADRVLTGRAGGPEQREALLREILAARGPHSAGRPAARTGLTPFHVLAAAV</sequence>
<gene>
    <name evidence="2" type="primary">creO</name>
</gene>
<accession>A0A0S3TVV6</accession>
<dbReference type="EMBL" id="LC033425">
    <property type="protein sequence ID" value="BAU09300.1"/>
    <property type="molecule type" value="Genomic_DNA"/>
</dbReference>
<name>A0A0S3TVV6_STRCM</name>
<feature type="region of interest" description="Disordered" evidence="1">
    <location>
        <begin position="1"/>
        <end position="31"/>
    </location>
</feature>
<proteinExistence type="predicted"/>